<dbReference type="InterPro" id="IPR011501">
    <property type="entry name" value="Noc3_N"/>
</dbReference>
<evidence type="ECO:0000313" key="4">
    <source>
        <dbReference type="Proteomes" id="UP001334084"/>
    </source>
</evidence>
<dbReference type="Proteomes" id="UP001334084">
    <property type="component" value="Chromosome 3"/>
</dbReference>
<reference evidence="3" key="1">
    <citation type="journal article" date="2024" name="BMC Genomics">
        <title>Functional annotation of a divergent genome using sequence and structure-based similarity.</title>
        <authorList>
            <person name="Svedberg D."/>
            <person name="Winiger R.R."/>
            <person name="Berg A."/>
            <person name="Sharma H."/>
            <person name="Tellgren-Roth C."/>
            <person name="Debrunner-Vossbrinck B.A."/>
            <person name="Vossbrinck C.R."/>
            <person name="Barandun J."/>
        </authorList>
    </citation>
    <scope>NUCLEOTIDE SEQUENCE</scope>
    <source>
        <strain evidence="3">Illinois isolate</strain>
    </source>
</reference>
<dbReference type="GO" id="GO:0006270">
    <property type="term" value="P:DNA replication initiation"/>
    <property type="evidence" value="ECO:0007669"/>
    <property type="project" value="TreeGrafter"/>
</dbReference>
<feature type="coiled-coil region" evidence="1">
    <location>
        <begin position="260"/>
        <end position="290"/>
    </location>
</feature>
<evidence type="ECO:0000259" key="2">
    <source>
        <dbReference type="Pfam" id="PF07540"/>
    </source>
</evidence>
<dbReference type="InterPro" id="IPR016903">
    <property type="entry name" value="Nucleolar_cplx-assoc_3"/>
</dbReference>
<dbReference type="KEGG" id="vnx:VNE69_03045"/>
<protein>
    <submittedName>
        <fullName evidence="3">Nucleolar complex-associated protein 3 (NOC3)</fullName>
    </submittedName>
</protein>
<dbReference type="GeneID" id="90540641"/>
<keyword evidence="4" id="KW-1185">Reference proteome</keyword>
<sequence>MQMNIKEIAVSCKSIITEPEKNIKKIKTILNIKTENEKEKAVIYISLLKVFKSIIPLYKIRTLKDKVKYKKDDLEITEGDKTILKMYSLFINTLCSDTSFITYIIASEIMAHFEHFNFIDIIIKKILKGTIIKTDITKTDNNSNVKAEYNITDNNINKTDIITDNNNTRTDNINKTDIITDIITDNNNTRTDNISNVCLNTLKNIINEDKNGDLIFCIVNQMYETQFHPEVLSFLLEINLLKDFLEEETEKPKDKFFKIKRSFKKQERKLEKKRRQIEEERRKEKNQEEKQDGFVIHRKIVDSLQRLYFLILRDKIKQKYKYTFIGLKKYKKFIRKEFYEGLYVLLNDSLNISNYEEKLYCILTVLDIYESYRYDFKKLVQALYEILFVFNTNLDITKMKLIEEVVDKLFIKIKQPVKRVHLILERFLIFGCLRYNPVIKRIISKLQSFYDIDFTETFRFNEENALEEDLKGRDIDQIEIKPLYCYEIFKNIL</sequence>
<proteinExistence type="predicted"/>
<dbReference type="RefSeq" id="XP_065328969.1">
    <property type="nucleotide sequence ID" value="XM_065472897.1"/>
</dbReference>
<dbReference type="AlphaFoldDB" id="A0AAX4JA16"/>
<gene>
    <name evidence="3" type="ORF">VNE69_03045</name>
</gene>
<dbReference type="Pfam" id="PF07540">
    <property type="entry name" value="NOC3p"/>
    <property type="match status" value="1"/>
</dbReference>
<dbReference type="PANTHER" id="PTHR14428:SF5">
    <property type="entry name" value="NUCLEOLAR COMPLEX PROTEIN 3 HOMOLOG"/>
    <property type="match status" value="1"/>
</dbReference>
<evidence type="ECO:0000313" key="3">
    <source>
        <dbReference type="EMBL" id="WUR02824.1"/>
    </source>
</evidence>
<dbReference type="GO" id="GO:0003682">
    <property type="term" value="F:chromatin binding"/>
    <property type="evidence" value="ECO:0007669"/>
    <property type="project" value="TreeGrafter"/>
</dbReference>
<evidence type="ECO:0000256" key="1">
    <source>
        <dbReference type="SAM" id="Coils"/>
    </source>
</evidence>
<accession>A0AAX4JA16</accession>
<dbReference type="EMBL" id="CP142728">
    <property type="protein sequence ID" value="WUR02824.1"/>
    <property type="molecule type" value="Genomic_DNA"/>
</dbReference>
<keyword evidence="1" id="KW-0175">Coiled coil</keyword>
<organism evidence="3 4">
    <name type="scientific">Vairimorpha necatrix</name>
    <dbReference type="NCBI Taxonomy" id="6039"/>
    <lineage>
        <taxon>Eukaryota</taxon>
        <taxon>Fungi</taxon>
        <taxon>Fungi incertae sedis</taxon>
        <taxon>Microsporidia</taxon>
        <taxon>Nosematidae</taxon>
        <taxon>Vairimorpha</taxon>
    </lineage>
</organism>
<feature type="domain" description="Nucleolar complex-associated protein 3 N-terminal" evidence="2">
    <location>
        <begin position="6"/>
        <end position="89"/>
    </location>
</feature>
<name>A0AAX4JA16_9MICR</name>
<dbReference type="PANTHER" id="PTHR14428">
    <property type="entry name" value="NUCLEOLAR COMPLEX PROTEIN 3"/>
    <property type="match status" value="1"/>
</dbReference>
<dbReference type="GO" id="GO:0005730">
    <property type="term" value="C:nucleolus"/>
    <property type="evidence" value="ECO:0007669"/>
    <property type="project" value="TreeGrafter"/>
</dbReference>